<keyword evidence="7" id="KW-0902">Two-component regulatory system</keyword>
<dbReference type="Pfam" id="PF00512">
    <property type="entry name" value="HisKA"/>
    <property type="match status" value="1"/>
</dbReference>
<dbReference type="PROSITE" id="PS50109">
    <property type="entry name" value="HIS_KIN"/>
    <property type="match status" value="1"/>
</dbReference>
<keyword evidence="8" id="KW-1133">Transmembrane helix</keyword>
<evidence type="ECO:0000256" key="1">
    <source>
        <dbReference type="ARBA" id="ARBA00000085"/>
    </source>
</evidence>
<evidence type="ECO:0000259" key="10">
    <source>
        <dbReference type="PROSITE" id="PS50885"/>
    </source>
</evidence>
<dbReference type="GO" id="GO:0000155">
    <property type="term" value="F:phosphorelay sensor kinase activity"/>
    <property type="evidence" value="ECO:0007669"/>
    <property type="project" value="InterPro"/>
</dbReference>
<keyword evidence="6 11" id="KW-0418">Kinase</keyword>
<dbReference type="InterPro" id="IPR004358">
    <property type="entry name" value="Sig_transdc_His_kin-like_C"/>
</dbReference>
<keyword evidence="4" id="KW-0597">Phosphoprotein</keyword>
<dbReference type="EMBL" id="NRSD01000007">
    <property type="protein sequence ID" value="MBK1644796.1"/>
    <property type="molecule type" value="Genomic_DNA"/>
</dbReference>
<dbReference type="InterPro" id="IPR050736">
    <property type="entry name" value="Sensor_HK_Regulatory"/>
</dbReference>
<comment type="catalytic activity">
    <reaction evidence="1">
        <text>ATP + protein L-histidine = ADP + protein N-phospho-L-histidine.</text>
        <dbReference type="EC" id="2.7.13.3"/>
    </reaction>
</comment>
<reference evidence="11 12" key="1">
    <citation type="journal article" date="2020" name="Microorganisms">
        <title>Osmotic Adaptation and Compatible Solute Biosynthesis of Phototrophic Bacteria as Revealed from Genome Analyses.</title>
        <authorList>
            <person name="Imhoff J.F."/>
            <person name="Rahn T."/>
            <person name="Kunzel S."/>
            <person name="Keller A."/>
            <person name="Neulinger S.C."/>
        </authorList>
    </citation>
    <scope>NUCLEOTIDE SEQUENCE [LARGE SCALE GENOMIC DNA]</scope>
    <source>
        <strain evidence="11 12">DSM 21303</strain>
    </source>
</reference>
<accession>A0A9X1B988</accession>
<dbReference type="InterPro" id="IPR003660">
    <property type="entry name" value="HAMP_dom"/>
</dbReference>
<proteinExistence type="predicted"/>
<dbReference type="SMART" id="SM00304">
    <property type="entry name" value="HAMP"/>
    <property type="match status" value="1"/>
</dbReference>
<dbReference type="InterPro" id="IPR003594">
    <property type="entry name" value="HATPase_dom"/>
</dbReference>
<evidence type="ECO:0000256" key="6">
    <source>
        <dbReference type="ARBA" id="ARBA00022777"/>
    </source>
</evidence>
<dbReference type="SMART" id="SM00388">
    <property type="entry name" value="HisKA"/>
    <property type="match status" value="1"/>
</dbReference>
<dbReference type="SUPFAM" id="SSF47384">
    <property type="entry name" value="Homodimeric domain of signal transducing histidine kinase"/>
    <property type="match status" value="1"/>
</dbReference>
<evidence type="ECO:0000256" key="3">
    <source>
        <dbReference type="ARBA" id="ARBA00012438"/>
    </source>
</evidence>
<dbReference type="Pfam" id="PF02518">
    <property type="entry name" value="HATPase_c"/>
    <property type="match status" value="1"/>
</dbReference>
<dbReference type="Gene3D" id="6.10.340.10">
    <property type="match status" value="1"/>
</dbReference>
<evidence type="ECO:0000313" key="12">
    <source>
        <dbReference type="Proteomes" id="UP001138802"/>
    </source>
</evidence>
<dbReference type="SUPFAM" id="SSF55874">
    <property type="entry name" value="ATPase domain of HSP90 chaperone/DNA topoisomerase II/histidine kinase"/>
    <property type="match status" value="1"/>
</dbReference>
<keyword evidence="8" id="KW-0812">Transmembrane</keyword>
<dbReference type="InterPro" id="IPR005467">
    <property type="entry name" value="His_kinase_dom"/>
</dbReference>
<dbReference type="CDD" id="cd00075">
    <property type="entry name" value="HATPase"/>
    <property type="match status" value="1"/>
</dbReference>
<dbReference type="SMART" id="SM00387">
    <property type="entry name" value="HATPase_c"/>
    <property type="match status" value="1"/>
</dbReference>
<dbReference type="PANTHER" id="PTHR43711">
    <property type="entry name" value="TWO-COMPONENT HISTIDINE KINASE"/>
    <property type="match status" value="1"/>
</dbReference>
<gene>
    <name evidence="11" type="ORF">CKO25_09065</name>
</gene>
<dbReference type="Pfam" id="PF00672">
    <property type="entry name" value="HAMP"/>
    <property type="match status" value="1"/>
</dbReference>
<dbReference type="GO" id="GO:0016020">
    <property type="term" value="C:membrane"/>
    <property type="evidence" value="ECO:0007669"/>
    <property type="project" value="UniProtKB-SubCell"/>
</dbReference>
<keyword evidence="12" id="KW-1185">Reference proteome</keyword>
<feature type="domain" description="Histidine kinase" evidence="9">
    <location>
        <begin position="263"/>
        <end position="479"/>
    </location>
</feature>
<sequence length="498" mass="55811">MTGRRQIITGFSLVQLLLIGFVVVTLPLGMALATAWVAVNHLSSKGQEAALNAVYATQASRNLITEIIDVERHARQYQILSDPIIFESYESQRERFLGTLAAMERLSRDSTVLDQLDQLAVGALEKFETLEHDPEDSDAIQEALDGFPELEAIARAIFRETVRVVAEEVEAMQEDVAQIRQQLLWQASASIPAALVLTSIFTLLIARPMRQLDQAIRALGAGQFDRPIQVTGMHDLTDLGRRLNWLRVRLVELEEQKTFFLHHISHELKTPLSNIVEGAELLSQEIVGPTTPEQREILDIVQGNSLQLQGLIENLLKVSGGIDADTEIARRRVMLDRLIERIVERHKLPARAKELSIELDLQGETLWSDEDRLGTIIDNLLSNAIKFSPASGTVRISTQRHRSDLIIEVSDMGPGIRSEDRERVFERFFQGATRRRGRVRGSGLGLFIAREYARALGGHLKVIESTHGACLQLRLTRQPTPFDAHNQSSTKRLSRATS</sequence>
<dbReference type="PROSITE" id="PS50885">
    <property type="entry name" value="HAMP"/>
    <property type="match status" value="1"/>
</dbReference>
<dbReference type="EC" id="2.7.13.3" evidence="3"/>
<dbReference type="InterPro" id="IPR036097">
    <property type="entry name" value="HisK_dim/P_sf"/>
</dbReference>
<dbReference type="Proteomes" id="UP001138802">
    <property type="component" value="Unassembled WGS sequence"/>
</dbReference>
<name>A0A9X1B988_9GAMM</name>
<keyword evidence="5" id="KW-0808">Transferase</keyword>
<dbReference type="InterPro" id="IPR003661">
    <property type="entry name" value="HisK_dim/P_dom"/>
</dbReference>
<feature type="transmembrane region" description="Helical" evidence="8">
    <location>
        <begin position="12"/>
        <end position="39"/>
    </location>
</feature>
<dbReference type="PANTHER" id="PTHR43711:SF1">
    <property type="entry name" value="HISTIDINE KINASE 1"/>
    <property type="match status" value="1"/>
</dbReference>
<evidence type="ECO:0000313" key="11">
    <source>
        <dbReference type="EMBL" id="MBK1644796.1"/>
    </source>
</evidence>
<comment type="subcellular location">
    <subcellularLocation>
        <location evidence="2">Membrane</location>
    </subcellularLocation>
</comment>
<organism evidence="11 12">
    <name type="scientific">Thiocapsa imhoffii</name>
    <dbReference type="NCBI Taxonomy" id="382777"/>
    <lineage>
        <taxon>Bacteria</taxon>
        <taxon>Pseudomonadati</taxon>
        <taxon>Pseudomonadota</taxon>
        <taxon>Gammaproteobacteria</taxon>
        <taxon>Chromatiales</taxon>
        <taxon>Chromatiaceae</taxon>
        <taxon>Thiocapsa</taxon>
    </lineage>
</organism>
<feature type="domain" description="HAMP" evidence="10">
    <location>
        <begin position="203"/>
        <end position="255"/>
    </location>
</feature>
<dbReference type="InterPro" id="IPR036890">
    <property type="entry name" value="HATPase_C_sf"/>
</dbReference>
<evidence type="ECO:0000256" key="8">
    <source>
        <dbReference type="SAM" id="Phobius"/>
    </source>
</evidence>
<dbReference type="CDD" id="cd00082">
    <property type="entry name" value="HisKA"/>
    <property type="match status" value="1"/>
</dbReference>
<evidence type="ECO:0000256" key="5">
    <source>
        <dbReference type="ARBA" id="ARBA00022679"/>
    </source>
</evidence>
<dbReference type="PRINTS" id="PR00344">
    <property type="entry name" value="BCTRLSENSOR"/>
</dbReference>
<protein>
    <recommendedName>
        <fullName evidence="3">histidine kinase</fullName>
        <ecNumber evidence="3">2.7.13.3</ecNumber>
    </recommendedName>
</protein>
<dbReference type="Gene3D" id="1.10.287.130">
    <property type="match status" value="1"/>
</dbReference>
<dbReference type="Gene3D" id="3.30.565.10">
    <property type="entry name" value="Histidine kinase-like ATPase, C-terminal domain"/>
    <property type="match status" value="1"/>
</dbReference>
<comment type="caution">
    <text evidence="11">The sequence shown here is derived from an EMBL/GenBank/DDBJ whole genome shotgun (WGS) entry which is preliminary data.</text>
</comment>
<dbReference type="AlphaFoldDB" id="A0A9X1B988"/>
<evidence type="ECO:0000259" key="9">
    <source>
        <dbReference type="PROSITE" id="PS50109"/>
    </source>
</evidence>
<evidence type="ECO:0000256" key="4">
    <source>
        <dbReference type="ARBA" id="ARBA00022553"/>
    </source>
</evidence>
<dbReference type="RefSeq" id="WP_200387602.1">
    <property type="nucleotide sequence ID" value="NZ_NRSD01000007.1"/>
</dbReference>
<evidence type="ECO:0000256" key="2">
    <source>
        <dbReference type="ARBA" id="ARBA00004370"/>
    </source>
</evidence>
<keyword evidence="8" id="KW-0472">Membrane</keyword>
<evidence type="ECO:0000256" key="7">
    <source>
        <dbReference type="ARBA" id="ARBA00023012"/>
    </source>
</evidence>